<dbReference type="InterPro" id="IPR036425">
    <property type="entry name" value="MoaB/Mog-like_dom_sf"/>
</dbReference>
<dbReference type="GO" id="GO:0061599">
    <property type="term" value="F:molybdopterin molybdotransferase activity"/>
    <property type="evidence" value="ECO:0007669"/>
    <property type="project" value="UniProtKB-UniRule"/>
</dbReference>
<dbReference type="InterPro" id="IPR001453">
    <property type="entry name" value="MoaB/Mog_dom"/>
</dbReference>
<dbReference type="EMBL" id="QZEZ01000001">
    <property type="protein sequence ID" value="RJK97846.1"/>
    <property type="molecule type" value="Genomic_DNA"/>
</dbReference>
<dbReference type="EC" id="2.10.1.1" evidence="11"/>
<evidence type="ECO:0000256" key="8">
    <source>
        <dbReference type="ARBA" id="ARBA00022842"/>
    </source>
</evidence>
<dbReference type="AlphaFoldDB" id="A0A3A3Z9T2"/>
<evidence type="ECO:0000313" key="13">
    <source>
        <dbReference type="EMBL" id="RJK97846.1"/>
    </source>
</evidence>
<comment type="caution">
    <text evidence="13">The sequence shown here is derived from an EMBL/GenBank/DDBJ whole genome shotgun (WGS) entry which is preliminary data.</text>
</comment>
<evidence type="ECO:0000256" key="10">
    <source>
        <dbReference type="ARBA" id="ARBA00047317"/>
    </source>
</evidence>
<evidence type="ECO:0000256" key="6">
    <source>
        <dbReference type="ARBA" id="ARBA00022679"/>
    </source>
</evidence>
<keyword evidence="8 11" id="KW-0460">Magnesium</keyword>
<dbReference type="SUPFAM" id="SSF63867">
    <property type="entry name" value="MoeA C-terminal domain-like"/>
    <property type="match status" value="1"/>
</dbReference>
<dbReference type="UniPathway" id="UPA00344"/>
<reference evidence="13 14" key="1">
    <citation type="submission" date="2018-09" db="EMBL/GenBank/DDBJ databases">
        <title>YIM 75000 draft genome.</title>
        <authorList>
            <person name="Tang S."/>
            <person name="Feng Y."/>
        </authorList>
    </citation>
    <scope>NUCLEOTIDE SEQUENCE [LARGE SCALE GENOMIC DNA]</scope>
    <source>
        <strain evidence="13 14">YIM 75000</strain>
    </source>
</reference>
<dbReference type="GO" id="GO:0006777">
    <property type="term" value="P:Mo-molybdopterin cofactor biosynthetic process"/>
    <property type="evidence" value="ECO:0007669"/>
    <property type="project" value="UniProtKB-UniRule"/>
</dbReference>
<keyword evidence="6 11" id="KW-0808">Transferase</keyword>
<dbReference type="NCBIfam" id="TIGR00177">
    <property type="entry name" value="molyb_syn"/>
    <property type="match status" value="1"/>
</dbReference>
<evidence type="ECO:0000256" key="5">
    <source>
        <dbReference type="ARBA" id="ARBA00022505"/>
    </source>
</evidence>
<gene>
    <name evidence="13" type="ORF">D5H78_02400</name>
</gene>
<dbReference type="InterPro" id="IPR005110">
    <property type="entry name" value="MoeA_linker/N"/>
</dbReference>
<name>A0A3A3Z9T2_9ACTN</name>
<dbReference type="GO" id="GO:0005829">
    <property type="term" value="C:cytosol"/>
    <property type="evidence" value="ECO:0007669"/>
    <property type="project" value="TreeGrafter"/>
</dbReference>
<sequence>MSAPQGGQLWASGRRQHDPVSVEEHLERVLRGVAPLAPLDLVLAEAHGRLLAEDVVSATALPPFDNSSMDGYAVRVEDVAGASESTPVTLPVVGDVPAGTASPYTVQPGFTARVMTGAPLPPGAEAVVPVEWTDGGVAAVVVRRAPEPGQYVRRRGEDVAEGETVLRAGTRIGPPQVGLLAAVGRPRVPVRPRPRVVVMSTGSELVEPGQPLAPGQISDSNSFMLTAAVREAGCIAYNVGIVPDERRVLLDAIEDQLIRADLVITTGGVSAGAYDMVKDVLSRLGTVRFDRVRMQPGMPQGFGVVGPDSTPIITLPGNPVSAFVSFEVFVRPALRRMLGVEPLQRPLVRAVLTEGLRSPAGKRQYARARLDASGPRPRVAPVGGPGSHLVGDLALSDALVVVPEDVTEVPAGAEVDVMVLERRRA</sequence>
<dbReference type="PANTHER" id="PTHR10192:SF5">
    <property type="entry name" value="GEPHYRIN"/>
    <property type="match status" value="1"/>
</dbReference>
<dbReference type="Pfam" id="PF03454">
    <property type="entry name" value="MoeA_C"/>
    <property type="match status" value="1"/>
</dbReference>
<protein>
    <recommendedName>
        <fullName evidence="11">Molybdopterin molybdenumtransferase</fullName>
        <ecNumber evidence="11">2.10.1.1</ecNumber>
    </recommendedName>
</protein>
<comment type="similarity">
    <text evidence="4 11">Belongs to the MoeA family.</text>
</comment>
<dbReference type="Gene3D" id="2.170.190.11">
    <property type="entry name" value="Molybdopterin biosynthesis moea protein, domain 3"/>
    <property type="match status" value="1"/>
</dbReference>
<keyword evidence="5 11" id="KW-0500">Molybdenum</keyword>
<dbReference type="CDD" id="cd00887">
    <property type="entry name" value="MoeA"/>
    <property type="match status" value="1"/>
</dbReference>
<organism evidence="13 14">
    <name type="scientific">Vallicoccus soli</name>
    <dbReference type="NCBI Taxonomy" id="2339232"/>
    <lineage>
        <taxon>Bacteria</taxon>
        <taxon>Bacillati</taxon>
        <taxon>Actinomycetota</taxon>
        <taxon>Actinomycetes</taxon>
        <taxon>Motilibacterales</taxon>
        <taxon>Vallicoccaceae</taxon>
        <taxon>Vallicoccus</taxon>
    </lineage>
</organism>
<dbReference type="InterPro" id="IPR036135">
    <property type="entry name" value="MoeA_linker/N_sf"/>
</dbReference>
<dbReference type="Gene3D" id="3.90.105.10">
    <property type="entry name" value="Molybdopterin biosynthesis moea protein, domain 2"/>
    <property type="match status" value="1"/>
</dbReference>
<keyword evidence="7 11" id="KW-0479">Metal-binding</keyword>
<dbReference type="InterPro" id="IPR038987">
    <property type="entry name" value="MoeA-like"/>
</dbReference>
<dbReference type="Pfam" id="PF00994">
    <property type="entry name" value="MoCF_biosynth"/>
    <property type="match status" value="1"/>
</dbReference>
<comment type="cofactor">
    <cofactor evidence="1 11">
        <name>Mg(2+)</name>
        <dbReference type="ChEBI" id="CHEBI:18420"/>
    </cofactor>
</comment>
<evidence type="ECO:0000256" key="7">
    <source>
        <dbReference type="ARBA" id="ARBA00022723"/>
    </source>
</evidence>
<dbReference type="RefSeq" id="WP_119948772.1">
    <property type="nucleotide sequence ID" value="NZ_QZEZ01000001.1"/>
</dbReference>
<dbReference type="SUPFAM" id="SSF53218">
    <property type="entry name" value="Molybdenum cofactor biosynthesis proteins"/>
    <property type="match status" value="1"/>
</dbReference>
<accession>A0A3A3Z9T2</accession>
<dbReference type="Proteomes" id="UP000265614">
    <property type="component" value="Unassembled WGS sequence"/>
</dbReference>
<dbReference type="NCBIfam" id="NF045515">
    <property type="entry name" value="Glp_gephyrin"/>
    <property type="match status" value="1"/>
</dbReference>
<dbReference type="FunFam" id="3.40.980.10:FF:000004">
    <property type="entry name" value="Molybdopterin molybdenumtransferase"/>
    <property type="match status" value="1"/>
</dbReference>
<proteinExistence type="inferred from homology"/>
<evidence type="ECO:0000256" key="3">
    <source>
        <dbReference type="ARBA" id="ARBA00005046"/>
    </source>
</evidence>
<dbReference type="Gene3D" id="2.40.340.10">
    <property type="entry name" value="MoeA, C-terminal, domain IV"/>
    <property type="match status" value="1"/>
</dbReference>
<evidence type="ECO:0000256" key="1">
    <source>
        <dbReference type="ARBA" id="ARBA00001946"/>
    </source>
</evidence>
<dbReference type="Pfam" id="PF03453">
    <property type="entry name" value="MoeA_N"/>
    <property type="match status" value="1"/>
</dbReference>
<dbReference type="InterPro" id="IPR005111">
    <property type="entry name" value="MoeA_C_domain_IV"/>
</dbReference>
<comment type="catalytic activity">
    <reaction evidence="10">
        <text>adenylyl-molybdopterin + molybdate = Mo-molybdopterin + AMP + H(+)</text>
        <dbReference type="Rhea" id="RHEA:35047"/>
        <dbReference type="ChEBI" id="CHEBI:15378"/>
        <dbReference type="ChEBI" id="CHEBI:36264"/>
        <dbReference type="ChEBI" id="CHEBI:62727"/>
        <dbReference type="ChEBI" id="CHEBI:71302"/>
        <dbReference type="ChEBI" id="CHEBI:456215"/>
        <dbReference type="EC" id="2.10.1.1"/>
    </reaction>
</comment>
<dbReference type="SUPFAM" id="SSF63882">
    <property type="entry name" value="MoeA N-terminal region -like"/>
    <property type="match status" value="1"/>
</dbReference>
<dbReference type="PANTHER" id="PTHR10192">
    <property type="entry name" value="MOLYBDOPTERIN BIOSYNTHESIS PROTEIN"/>
    <property type="match status" value="1"/>
</dbReference>
<feature type="domain" description="MoaB/Mog" evidence="12">
    <location>
        <begin position="197"/>
        <end position="336"/>
    </location>
</feature>
<comment type="function">
    <text evidence="2 11">Catalyzes the insertion of molybdate into adenylated molybdopterin with the concomitant release of AMP.</text>
</comment>
<keyword evidence="14" id="KW-1185">Reference proteome</keyword>
<dbReference type="GO" id="GO:0046872">
    <property type="term" value="F:metal ion binding"/>
    <property type="evidence" value="ECO:0007669"/>
    <property type="project" value="UniProtKB-UniRule"/>
</dbReference>
<dbReference type="OrthoDB" id="9804758at2"/>
<keyword evidence="9 11" id="KW-0501">Molybdenum cofactor biosynthesis</keyword>
<evidence type="ECO:0000256" key="9">
    <source>
        <dbReference type="ARBA" id="ARBA00023150"/>
    </source>
</evidence>
<dbReference type="SMART" id="SM00852">
    <property type="entry name" value="MoCF_biosynth"/>
    <property type="match status" value="1"/>
</dbReference>
<evidence type="ECO:0000256" key="4">
    <source>
        <dbReference type="ARBA" id="ARBA00010763"/>
    </source>
</evidence>
<evidence type="ECO:0000313" key="14">
    <source>
        <dbReference type="Proteomes" id="UP000265614"/>
    </source>
</evidence>
<evidence type="ECO:0000256" key="11">
    <source>
        <dbReference type="RuleBase" id="RU365090"/>
    </source>
</evidence>
<dbReference type="FunFam" id="2.170.190.11:FF:000004">
    <property type="entry name" value="Molybdopterin molybdenumtransferase"/>
    <property type="match status" value="1"/>
</dbReference>
<evidence type="ECO:0000259" key="12">
    <source>
        <dbReference type="SMART" id="SM00852"/>
    </source>
</evidence>
<dbReference type="Gene3D" id="3.40.980.10">
    <property type="entry name" value="MoaB/Mog-like domain"/>
    <property type="match status" value="1"/>
</dbReference>
<comment type="pathway">
    <text evidence="3 11">Cofactor biosynthesis; molybdopterin biosynthesis.</text>
</comment>
<evidence type="ECO:0000256" key="2">
    <source>
        <dbReference type="ARBA" id="ARBA00002901"/>
    </source>
</evidence>
<dbReference type="InterPro" id="IPR036688">
    <property type="entry name" value="MoeA_C_domain_IV_sf"/>
</dbReference>